<name>A0A9X2E4H2_9NOCA</name>
<organism evidence="2 3">
    <name type="scientific">Nocardia pulmonis</name>
    <dbReference type="NCBI Taxonomy" id="2951408"/>
    <lineage>
        <taxon>Bacteria</taxon>
        <taxon>Bacillati</taxon>
        <taxon>Actinomycetota</taxon>
        <taxon>Actinomycetes</taxon>
        <taxon>Mycobacteriales</taxon>
        <taxon>Nocardiaceae</taxon>
        <taxon>Nocardia</taxon>
    </lineage>
</organism>
<dbReference type="Proteomes" id="UP001139157">
    <property type="component" value="Unassembled WGS sequence"/>
</dbReference>
<sequence length="101" mass="10112">MENAVVSDARPPNRVIPQAHSEGKALSIKRITFAAIAAGATAVAIAAAPATAQITLEPAPSDQVAPSAHEVGSTMPGTGSFDSLSSGMLCRTLPGSDIVIC</sequence>
<evidence type="ECO:0000313" key="2">
    <source>
        <dbReference type="EMBL" id="MCM6774074.1"/>
    </source>
</evidence>
<evidence type="ECO:0000313" key="3">
    <source>
        <dbReference type="Proteomes" id="UP001139157"/>
    </source>
</evidence>
<accession>A0A9X2E4H2</accession>
<dbReference type="RefSeq" id="WP_251911348.1">
    <property type="nucleotide sequence ID" value="NZ_JAMRXG010000004.1"/>
</dbReference>
<proteinExistence type="predicted"/>
<reference evidence="2" key="1">
    <citation type="submission" date="2022-06" db="EMBL/GenBank/DDBJ databases">
        <title>Novel species in genus nocardia.</title>
        <authorList>
            <person name="Li F."/>
        </authorList>
    </citation>
    <scope>NUCLEOTIDE SEQUENCE</scope>
    <source>
        <strain evidence="2">CDC141</strain>
    </source>
</reference>
<feature type="compositionally biased region" description="Polar residues" evidence="1">
    <location>
        <begin position="75"/>
        <end position="86"/>
    </location>
</feature>
<dbReference type="AlphaFoldDB" id="A0A9X2E4H2"/>
<protein>
    <submittedName>
        <fullName evidence="2">Uncharacterized protein</fullName>
    </submittedName>
</protein>
<comment type="caution">
    <text evidence="2">The sequence shown here is derived from an EMBL/GenBank/DDBJ whole genome shotgun (WGS) entry which is preliminary data.</text>
</comment>
<evidence type="ECO:0000256" key="1">
    <source>
        <dbReference type="SAM" id="MobiDB-lite"/>
    </source>
</evidence>
<dbReference type="EMBL" id="JAMRXG010000004">
    <property type="protein sequence ID" value="MCM6774074.1"/>
    <property type="molecule type" value="Genomic_DNA"/>
</dbReference>
<gene>
    <name evidence="2" type="ORF">NDR86_11375</name>
</gene>
<keyword evidence="3" id="KW-1185">Reference proteome</keyword>
<feature type="region of interest" description="Disordered" evidence="1">
    <location>
        <begin position="60"/>
        <end position="93"/>
    </location>
</feature>